<accession>A0ABQ9G434</accession>
<proteinExistence type="predicted"/>
<sequence length="290" mass="32908">MERQTKRDKYRPFEVVVENRPPRQQKRYHPLPLNPYMTSPITVPRARCSLGSEYIGLAPNIKVSRADEDKASIPGIKRVGKRDNPEKTLRPAALSGMIPTCENLEASQPGIEPGSPRMETSSLTTTPPRPHDFVDISIATRHTSINHARDTPFRDFVRPKSGQARQGGGAGKYEEVKGLGMQPVAESLKRSLISSRRRRRAGLWFLAQHQQPTSAHWQLRWFFFLSNLAAWLLSDGGEGRRPQCEENCNELEERRHTTRVQRQKAAKCIEVTFGSRLCEATGRWSSEEVQ</sequence>
<feature type="region of interest" description="Disordered" evidence="1">
    <location>
        <begin position="106"/>
        <end position="131"/>
    </location>
</feature>
<name>A0ABQ9G434_9NEOP</name>
<keyword evidence="3" id="KW-1185">Reference proteome</keyword>
<comment type="caution">
    <text evidence="2">The sequence shown here is derived from an EMBL/GenBank/DDBJ whole genome shotgun (WGS) entry which is preliminary data.</text>
</comment>
<organism evidence="2 3">
    <name type="scientific">Dryococelus australis</name>
    <dbReference type="NCBI Taxonomy" id="614101"/>
    <lineage>
        <taxon>Eukaryota</taxon>
        <taxon>Metazoa</taxon>
        <taxon>Ecdysozoa</taxon>
        <taxon>Arthropoda</taxon>
        <taxon>Hexapoda</taxon>
        <taxon>Insecta</taxon>
        <taxon>Pterygota</taxon>
        <taxon>Neoptera</taxon>
        <taxon>Polyneoptera</taxon>
        <taxon>Phasmatodea</taxon>
        <taxon>Verophasmatodea</taxon>
        <taxon>Anareolatae</taxon>
        <taxon>Phasmatidae</taxon>
        <taxon>Eurycanthinae</taxon>
        <taxon>Dryococelus</taxon>
    </lineage>
</organism>
<evidence type="ECO:0000313" key="2">
    <source>
        <dbReference type="EMBL" id="KAJ8867231.1"/>
    </source>
</evidence>
<evidence type="ECO:0000256" key="1">
    <source>
        <dbReference type="SAM" id="MobiDB-lite"/>
    </source>
</evidence>
<evidence type="ECO:0000313" key="3">
    <source>
        <dbReference type="Proteomes" id="UP001159363"/>
    </source>
</evidence>
<gene>
    <name evidence="2" type="ORF">PR048_031030</name>
</gene>
<dbReference type="Proteomes" id="UP001159363">
    <property type="component" value="Chromosome 14"/>
</dbReference>
<protein>
    <submittedName>
        <fullName evidence="2">Uncharacterized protein</fullName>
    </submittedName>
</protein>
<reference evidence="2 3" key="1">
    <citation type="submission" date="2023-02" db="EMBL/GenBank/DDBJ databases">
        <title>LHISI_Scaffold_Assembly.</title>
        <authorList>
            <person name="Stuart O.P."/>
            <person name="Cleave R."/>
            <person name="Magrath M.J.L."/>
            <person name="Mikheyev A.S."/>
        </authorList>
    </citation>
    <scope>NUCLEOTIDE SEQUENCE [LARGE SCALE GENOMIC DNA]</scope>
    <source>
        <strain evidence="2">Daus_M_001</strain>
        <tissue evidence="2">Leg muscle</tissue>
    </source>
</reference>
<dbReference type="EMBL" id="JARBHB010000015">
    <property type="protein sequence ID" value="KAJ8867231.1"/>
    <property type="molecule type" value="Genomic_DNA"/>
</dbReference>